<evidence type="ECO:0000256" key="1">
    <source>
        <dbReference type="SAM" id="MobiDB-lite"/>
    </source>
</evidence>
<evidence type="ECO:0000313" key="2">
    <source>
        <dbReference type="EMBL" id="SCG86698.1"/>
    </source>
</evidence>
<sequence length="39" mass="4615">MVYNLIKVDTVEDKIQKKEKPVATGKDISRKLEEKQQKR</sequence>
<dbReference type="STRING" id="118062.MCBB_2156"/>
<name>A0A1D3L580_9EURY</name>
<dbReference type="KEGG" id="mcub:MCBB_2156"/>
<reference evidence="2 3" key="1">
    <citation type="submission" date="2016-08" db="EMBL/GenBank/DDBJ databases">
        <authorList>
            <person name="Seilhamer J.J."/>
        </authorList>
    </citation>
    <scope>NUCLEOTIDE SEQUENCE [LARGE SCALE GENOMIC DNA]</scope>
    <source>
        <strain evidence="2">Buetzberg</strain>
    </source>
</reference>
<protein>
    <submittedName>
        <fullName evidence="2">Uncharacterized protein</fullName>
    </submittedName>
</protein>
<dbReference type="AlphaFoldDB" id="A0A1D3L580"/>
<proteinExistence type="predicted"/>
<evidence type="ECO:0000313" key="3">
    <source>
        <dbReference type="Proteomes" id="UP000094707"/>
    </source>
</evidence>
<gene>
    <name evidence="2" type="ORF">MCBB_2156</name>
</gene>
<accession>A0A1D3L580</accession>
<dbReference type="Proteomes" id="UP000094707">
    <property type="component" value="Chromosome I"/>
</dbReference>
<keyword evidence="3" id="KW-1185">Reference proteome</keyword>
<dbReference type="EMBL" id="LT607756">
    <property type="protein sequence ID" value="SCG86698.1"/>
    <property type="molecule type" value="Genomic_DNA"/>
</dbReference>
<feature type="region of interest" description="Disordered" evidence="1">
    <location>
        <begin position="18"/>
        <end position="39"/>
    </location>
</feature>
<organism evidence="2 3">
    <name type="scientific">Methanobacterium congolense</name>
    <dbReference type="NCBI Taxonomy" id="118062"/>
    <lineage>
        <taxon>Archaea</taxon>
        <taxon>Methanobacteriati</taxon>
        <taxon>Methanobacteriota</taxon>
        <taxon>Methanomada group</taxon>
        <taxon>Methanobacteria</taxon>
        <taxon>Methanobacteriales</taxon>
        <taxon>Methanobacteriaceae</taxon>
        <taxon>Methanobacterium</taxon>
    </lineage>
</organism>